<protein>
    <submittedName>
        <fullName evidence="1">Uncharacterized protein</fullName>
    </submittedName>
</protein>
<evidence type="ECO:0000313" key="2">
    <source>
        <dbReference type="Proteomes" id="UP001153076"/>
    </source>
</evidence>
<sequence length="222" mass="25575">MGALPFITIINPHRGFLTFPHSRSASEMGQYVIRNFEWDRRRVAFPLSPLPNAFQALCPSYDLAMAEGVSRYFKLSELPQTIFYAMLLSEVERLGVLHRRTLHIMESALTELRYSTFESRERERTAVIEVGKRSMSSFPNFLDTTQAAEYPLREFSPLRPKLLPLNFHGLCPNFDHLMVMQFAHTCHIPKMVQATFYAIVLNEAAELGLLSRVAMDRMMLDL</sequence>
<keyword evidence="2" id="KW-1185">Reference proteome</keyword>
<comment type="caution">
    <text evidence="1">The sequence shown here is derived from an EMBL/GenBank/DDBJ whole genome shotgun (WGS) entry which is preliminary data.</text>
</comment>
<proteinExistence type="predicted"/>
<name>A0A9Q1GYH4_9CARY</name>
<reference evidence="1" key="1">
    <citation type="submission" date="2022-04" db="EMBL/GenBank/DDBJ databases">
        <title>Carnegiea gigantea Genome sequencing and assembly v2.</title>
        <authorList>
            <person name="Copetti D."/>
            <person name="Sanderson M.J."/>
            <person name="Burquez A."/>
            <person name="Wojciechowski M.F."/>
        </authorList>
    </citation>
    <scope>NUCLEOTIDE SEQUENCE</scope>
    <source>
        <strain evidence="1">SGP5-SGP5p</strain>
        <tissue evidence="1">Aerial part</tissue>
    </source>
</reference>
<gene>
    <name evidence="1" type="ORF">Cgig2_008556</name>
</gene>
<dbReference type="EMBL" id="JAKOGI010001101">
    <property type="protein sequence ID" value="KAJ8427752.1"/>
    <property type="molecule type" value="Genomic_DNA"/>
</dbReference>
<dbReference type="Proteomes" id="UP001153076">
    <property type="component" value="Unassembled WGS sequence"/>
</dbReference>
<dbReference type="AlphaFoldDB" id="A0A9Q1GYH4"/>
<organism evidence="1 2">
    <name type="scientific">Carnegiea gigantea</name>
    <dbReference type="NCBI Taxonomy" id="171969"/>
    <lineage>
        <taxon>Eukaryota</taxon>
        <taxon>Viridiplantae</taxon>
        <taxon>Streptophyta</taxon>
        <taxon>Embryophyta</taxon>
        <taxon>Tracheophyta</taxon>
        <taxon>Spermatophyta</taxon>
        <taxon>Magnoliopsida</taxon>
        <taxon>eudicotyledons</taxon>
        <taxon>Gunneridae</taxon>
        <taxon>Pentapetalae</taxon>
        <taxon>Caryophyllales</taxon>
        <taxon>Cactineae</taxon>
        <taxon>Cactaceae</taxon>
        <taxon>Cactoideae</taxon>
        <taxon>Echinocereeae</taxon>
        <taxon>Carnegiea</taxon>
    </lineage>
</organism>
<evidence type="ECO:0000313" key="1">
    <source>
        <dbReference type="EMBL" id="KAJ8427752.1"/>
    </source>
</evidence>
<accession>A0A9Q1GYH4</accession>